<comment type="function">
    <text evidence="5">Required for proper homologous chromosome pairing and efficient cross-over and intragenic recombination during meiosis.</text>
</comment>
<dbReference type="Pfam" id="PF03962">
    <property type="entry name" value="Mnd1"/>
    <property type="match status" value="1"/>
</dbReference>
<dbReference type="Proteomes" id="UP000241818">
    <property type="component" value="Unassembled WGS sequence"/>
</dbReference>
<evidence type="ECO:0000313" key="7">
    <source>
        <dbReference type="EMBL" id="PSS23057.1"/>
    </source>
</evidence>
<dbReference type="PIRSF" id="PIRSF026991">
    <property type="entry name" value="Mnd1"/>
    <property type="match status" value="1"/>
</dbReference>
<keyword evidence="8" id="KW-1185">Reference proteome</keyword>
<dbReference type="InterPro" id="IPR005647">
    <property type="entry name" value="Mnd1"/>
</dbReference>
<reference evidence="7 8" key="1">
    <citation type="journal article" date="2018" name="New Phytol.">
        <title>Comparative genomics and transcriptomics depict ericoid mycorrhizal fungi as versatile saprotrophs and plant mutualists.</title>
        <authorList>
            <person name="Martino E."/>
            <person name="Morin E."/>
            <person name="Grelet G.A."/>
            <person name="Kuo A."/>
            <person name="Kohler A."/>
            <person name="Daghino S."/>
            <person name="Barry K.W."/>
            <person name="Cichocki N."/>
            <person name="Clum A."/>
            <person name="Dockter R.B."/>
            <person name="Hainaut M."/>
            <person name="Kuo R.C."/>
            <person name="LaButti K."/>
            <person name="Lindahl B.D."/>
            <person name="Lindquist E.A."/>
            <person name="Lipzen A."/>
            <person name="Khouja H.R."/>
            <person name="Magnuson J."/>
            <person name="Murat C."/>
            <person name="Ohm R.A."/>
            <person name="Singer S.W."/>
            <person name="Spatafora J.W."/>
            <person name="Wang M."/>
            <person name="Veneault-Fourrey C."/>
            <person name="Henrissat B."/>
            <person name="Grigoriev I.V."/>
            <person name="Martin F.M."/>
            <person name="Perotto S."/>
        </authorList>
    </citation>
    <scope>NUCLEOTIDE SEQUENCE [LARGE SCALE GENOMIC DNA]</scope>
    <source>
        <strain evidence="7 8">ATCC 22711</strain>
    </source>
</reference>
<dbReference type="AlphaFoldDB" id="A0A2T3B896"/>
<sequence>MGVYSFKELEKLLPSVGSINGMQVKDYLQALQDENQIRVEKIGSGNWYWSFRSDAKRSKEAILNNLKSEETKLVTTIADTEKQIEEEMTKREEDDEMLEGGGIDRKALFETHEALLKEMDILDKELSLYSANNPAEVLRKVADTQKLKDSAIRWTDNIESLESFLVNLTGDRAQAASYMQSACGDEYVIGEGLKEL</sequence>
<dbReference type="RefSeq" id="XP_024723103.1">
    <property type="nucleotide sequence ID" value="XM_024862413.1"/>
</dbReference>
<evidence type="ECO:0000259" key="6">
    <source>
        <dbReference type="Pfam" id="PF03962"/>
    </source>
</evidence>
<dbReference type="FunCoup" id="A0A2T3B896">
    <property type="interactions" value="173"/>
</dbReference>
<accession>A0A2T3B896</accession>
<dbReference type="GeneID" id="36570494"/>
<proteinExistence type="inferred from homology"/>
<feature type="domain" description="Mnd1 HTH" evidence="6">
    <location>
        <begin position="3"/>
        <end position="52"/>
    </location>
</feature>
<evidence type="ECO:0000256" key="2">
    <source>
        <dbReference type="ARBA" id="ARBA00005981"/>
    </source>
</evidence>
<dbReference type="GO" id="GO:0003690">
    <property type="term" value="F:double-stranded DNA binding"/>
    <property type="evidence" value="ECO:0007669"/>
    <property type="project" value="InterPro"/>
</dbReference>
<dbReference type="GO" id="GO:0005634">
    <property type="term" value="C:nucleus"/>
    <property type="evidence" value="ECO:0007669"/>
    <property type="project" value="UniProtKB-SubCell"/>
</dbReference>
<evidence type="ECO:0000313" key="8">
    <source>
        <dbReference type="Proteomes" id="UP000241818"/>
    </source>
</evidence>
<name>A0A2T3B896_AMORE</name>
<gene>
    <name evidence="7" type="ORF">M430DRAFT_135581</name>
</gene>
<dbReference type="InterPro" id="IPR040453">
    <property type="entry name" value="Mnd1_HTH"/>
</dbReference>
<evidence type="ECO:0000256" key="5">
    <source>
        <dbReference type="PIRNR" id="PIRNR026991"/>
    </source>
</evidence>
<dbReference type="InParanoid" id="A0A2T3B896"/>
<organism evidence="7 8">
    <name type="scientific">Amorphotheca resinae ATCC 22711</name>
    <dbReference type="NCBI Taxonomy" id="857342"/>
    <lineage>
        <taxon>Eukaryota</taxon>
        <taxon>Fungi</taxon>
        <taxon>Dikarya</taxon>
        <taxon>Ascomycota</taxon>
        <taxon>Pezizomycotina</taxon>
        <taxon>Leotiomycetes</taxon>
        <taxon>Helotiales</taxon>
        <taxon>Amorphothecaceae</taxon>
        <taxon>Amorphotheca</taxon>
    </lineage>
</organism>
<dbReference type="GO" id="GO:0007131">
    <property type="term" value="P:reciprocal meiotic recombination"/>
    <property type="evidence" value="ECO:0007669"/>
    <property type="project" value="InterPro"/>
</dbReference>
<evidence type="ECO:0000256" key="3">
    <source>
        <dbReference type="ARBA" id="ARBA00023054"/>
    </source>
</evidence>
<keyword evidence="4 5" id="KW-0539">Nucleus</keyword>
<protein>
    <recommendedName>
        <fullName evidence="5">Meiotic nuclear division protein 1</fullName>
    </recommendedName>
</protein>
<keyword evidence="3" id="KW-0175">Coiled coil</keyword>
<dbReference type="OrthoDB" id="9978204at2759"/>
<evidence type="ECO:0000256" key="4">
    <source>
        <dbReference type="ARBA" id="ARBA00023242"/>
    </source>
</evidence>
<comment type="similarity">
    <text evidence="2 5">Belongs to the MND1 family.</text>
</comment>
<evidence type="ECO:0000256" key="1">
    <source>
        <dbReference type="ARBA" id="ARBA00004123"/>
    </source>
</evidence>
<comment type="subcellular location">
    <subcellularLocation>
        <location evidence="1 5">Nucleus</location>
    </subcellularLocation>
</comment>
<dbReference type="STRING" id="857342.A0A2T3B896"/>
<dbReference type="EMBL" id="KZ679008">
    <property type="protein sequence ID" value="PSS23057.1"/>
    <property type="molecule type" value="Genomic_DNA"/>
</dbReference>